<dbReference type="EMBL" id="AGWL01000008">
    <property type="protein sequence ID" value="EKU94691.1"/>
    <property type="molecule type" value="Genomic_DNA"/>
</dbReference>
<feature type="binding site" evidence="2">
    <location>
        <position position="95"/>
    </location>
    <ligand>
        <name>substrate</name>
    </ligand>
</feature>
<dbReference type="NCBIfam" id="TIGR00055">
    <property type="entry name" value="uppS"/>
    <property type="match status" value="1"/>
</dbReference>
<feature type="active site" evidence="2">
    <location>
        <position position="46"/>
    </location>
</feature>
<keyword evidence="5" id="KW-1185">Reference proteome</keyword>
<feature type="region of interest" description="Disordered" evidence="3">
    <location>
        <begin position="13"/>
        <end position="32"/>
    </location>
</feature>
<comment type="subunit">
    <text evidence="2">Homodimer.</text>
</comment>
<keyword evidence="1 2" id="KW-0808">Transferase</keyword>
<feature type="binding site" evidence="2">
    <location>
        <position position="97"/>
    </location>
    <ligand>
        <name>substrate</name>
    </ligand>
</feature>
<evidence type="ECO:0000256" key="1">
    <source>
        <dbReference type="ARBA" id="ARBA00022679"/>
    </source>
</evidence>
<feature type="binding site" evidence="2">
    <location>
        <begin position="47"/>
        <end position="50"/>
    </location>
    <ligand>
        <name>substrate</name>
    </ligand>
</feature>
<accession>K9EFL9</accession>
<evidence type="ECO:0000256" key="3">
    <source>
        <dbReference type="SAM" id="MobiDB-lite"/>
    </source>
</evidence>
<dbReference type="GO" id="GO:0016094">
    <property type="term" value="P:polyprenol biosynthetic process"/>
    <property type="evidence" value="ECO:0007669"/>
    <property type="project" value="TreeGrafter"/>
</dbReference>
<feature type="binding site" evidence="2">
    <location>
        <position position="233"/>
    </location>
    <ligand>
        <name>Mg(2+)</name>
        <dbReference type="ChEBI" id="CHEBI:18420"/>
    </ligand>
</feature>
<dbReference type="HOGENOM" id="CLU_038505_1_2_11"/>
<feature type="binding site" evidence="2">
    <location>
        <position position="59"/>
    </location>
    <ligand>
        <name>substrate</name>
    </ligand>
</feature>
<dbReference type="Gene3D" id="3.40.1180.10">
    <property type="entry name" value="Decaprenyl diphosphate synthase-like"/>
    <property type="match status" value="1"/>
</dbReference>
<evidence type="ECO:0000256" key="2">
    <source>
        <dbReference type="HAMAP-Rule" id="MF_01139"/>
    </source>
</evidence>
<gene>
    <name evidence="4" type="ORF">HMPREF9233_01638</name>
</gene>
<reference evidence="4 5" key="1">
    <citation type="submission" date="2012-09" db="EMBL/GenBank/DDBJ databases">
        <title>The Genome Sequence of Actinobaculum massiliae ACS-171-V-COL2.</title>
        <authorList>
            <consortium name="The Broad Institute Genome Sequencing Platform"/>
            <person name="Earl A."/>
            <person name="Ward D."/>
            <person name="Feldgarden M."/>
            <person name="Gevers D."/>
            <person name="Saerens B."/>
            <person name="Vaneechoutte M."/>
            <person name="Walker B."/>
            <person name="Young S.K."/>
            <person name="Zeng Q."/>
            <person name="Gargeya S."/>
            <person name="Fitzgerald M."/>
            <person name="Haas B."/>
            <person name="Abouelleil A."/>
            <person name="Alvarado L."/>
            <person name="Arachchi H.M."/>
            <person name="Berlin A."/>
            <person name="Chapman S.B."/>
            <person name="Goldberg J."/>
            <person name="Griggs A."/>
            <person name="Gujja S."/>
            <person name="Hansen M."/>
            <person name="Howarth C."/>
            <person name="Imamovic A."/>
            <person name="Larimer J."/>
            <person name="McCowen C."/>
            <person name="Montmayeur A."/>
            <person name="Murphy C."/>
            <person name="Neiman D."/>
            <person name="Pearson M."/>
            <person name="Priest M."/>
            <person name="Roberts A."/>
            <person name="Saif S."/>
            <person name="Shea T."/>
            <person name="Sisk P."/>
            <person name="Sykes S."/>
            <person name="Wortman J."/>
            <person name="Nusbaum C."/>
            <person name="Birren B."/>
        </authorList>
    </citation>
    <scope>NUCLEOTIDE SEQUENCE [LARGE SCALE GENOMIC DNA]</scope>
    <source>
        <strain evidence="5">ACS-171-V-Col2</strain>
    </source>
</reference>
<comment type="cofactor">
    <cofactor evidence="2">
        <name>Mg(2+)</name>
        <dbReference type="ChEBI" id="CHEBI:18420"/>
    </cofactor>
    <text evidence="2">Binds 2 magnesium ions per subunit.</text>
</comment>
<feature type="binding site" evidence="2">
    <location>
        <begin position="220"/>
        <end position="222"/>
    </location>
    <ligand>
        <name>substrate</name>
    </ligand>
</feature>
<dbReference type="InterPro" id="IPR018520">
    <property type="entry name" value="UPP_synth-like_CS"/>
</dbReference>
<keyword evidence="2" id="KW-0479">Metal-binding</keyword>
<feature type="binding site" evidence="2">
    <location>
        <position position="63"/>
    </location>
    <ligand>
        <name>substrate</name>
    </ligand>
</feature>
<dbReference type="Pfam" id="PF01255">
    <property type="entry name" value="Prenyltransf"/>
    <property type="match status" value="1"/>
</dbReference>
<dbReference type="EC" id="2.5.1.-" evidence="2"/>
<dbReference type="GO" id="GO:0033850">
    <property type="term" value="F:Z-farnesyl diphosphate synthase activity"/>
    <property type="evidence" value="ECO:0007669"/>
    <property type="project" value="TreeGrafter"/>
</dbReference>
<feature type="binding site" evidence="2">
    <location>
        <position position="46"/>
    </location>
    <ligand>
        <name>Mg(2+)</name>
        <dbReference type="ChEBI" id="CHEBI:18420"/>
    </ligand>
</feature>
<dbReference type="GO" id="GO:0005886">
    <property type="term" value="C:plasma membrane"/>
    <property type="evidence" value="ECO:0007669"/>
    <property type="project" value="TreeGrafter"/>
</dbReference>
<dbReference type="FunFam" id="3.40.1180.10:FF:000001">
    <property type="entry name" value="(2E,6E)-farnesyl-diphosphate-specific ditrans,polycis-undecaprenyl-diphosphate synthase"/>
    <property type="match status" value="1"/>
</dbReference>
<comment type="function">
    <text evidence="2">Catalyzes the condensation of isopentenyl diphosphate (IPP) with allylic pyrophosphates generating different type of terpenoids.</text>
</comment>
<dbReference type="PANTHER" id="PTHR10291:SF0">
    <property type="entry name" value="DEHYDRODOLICHYL DIPHOSPHATE SYNTHASE 2"/>
    <property type="match status" value="1"/>
</dbReference>
<dbReference type="PANTHER" id="PTHR10291">
    <property type="entry name" value="DEHYDRODOLICHYL DIPHOSPHATE SYNTHASE FAMILY MEMBER"/>
    <property type="match status" value="1"/>
</dbReference>
<feature type="binding site" evidence="2">
    <location>
        <begin position="91"/>
        <end position="93"/>
    </location>
    <ligand>
        <name>substrate</name>
    </ligand>
</feature>
<dbReference type="AlphaFoldDB" id="K9EFL9"/>
<dbReference type="GO" id="GO:0030145">
    <property type="term" value="F:manganese ion binding"/>
    <property type="evidence" value="ECO:0007669"/>
    <property type="project" value="TreeGrafter"/>
</dbReference>
<dbReference type="eggNOG" id="COG0020">
    <property type="taxonomic scope" value="Bacteria"/>
</dbReference>
<dbReference type="PATRIC" id="fig|883066.3.peg.1700"/>
<dbReference type="CDD" id="cd00475">
    <property type="entry name" value="Cis_IPPS"/>
    <property type="match status" value="1"/>
</dbReference>
<dbReference type="HAMAP" id="MF_01139">
    <property type="entry name" value="ISPT"/>
    <property type="match status" value="1"/>
</dbReference>
<feature type="binding site" evidence="2">
    <location>
        <position position="214"/>
    </location>
    <ligand>
        <name>substrate</name>
    </ligand>
</feature>
<keyword evidence="2" id="KW-0460">Magnesium</keyword>
<dbReference type="GO" id="GO:0005829">
    <property type="term" value="C:cytosol"/>
    <property type="evidence" value="ECO:0007669"/>
    <property type="project" value="TreeGrafter"/>
</dbReference>
<evidence type="ECO:0000313" key="4">
    <source>
        <dbReference type="EMBL" id="EKU94691.1"/>
    </source>
</evidence>
<name>K9EFL9_9ACTO</name>
<dbReference type="InterPro" id="IPR036424">
    <property type="entry name" value="UPP_synth-like_sf"/>
</dbReference>
<dbReference type="STRING" id="202789.GCA_001457435_00466"/>
<organism evidence="4 5">
    <name type="scientific">Actinobaculum massiliense ACS-171-V-Col2</name>
    <dbReference type="NCBI Taxonomy" id="883066"/>
    <lineage>
        <taxon>Bacteria</taxon>
        <taxon>Bacillati</taxon>
        <taxon>Actinomycetota</taxon>
        <taxon>Actinomycetes</taxon>
        <taxon>Actinomycetales</taxon>
        <taxon>Actinomycetaceae</taxon>
        <taxon>Actinobaculum</taxon>
    </lineage>
</organism>
<dbReference type="SUPFAM" id="SSF64005">
    <property type="entry name" value="Undecaprenyl diphosphate synthase"/>
    <property type="match status" value="1"/>
</dbReference>
<evidence type="ECO:0000313" key="5">
    <source>
        <dbReference type="Proteomes" id="UP000009888"/>
    </source>
</evidence>
<dbReference type="Proteomes" id="UP000009888">
    <property type="component" value="Unassembled WGS sequence"/>
</dbReference>
<sequence length="274" mass="31164">MAQKTLEGAYNFSMTEHPGANPRLHREGVNPPQLKKVPRHVAIVMDGNGRWANARGLARTEGHRVGGQAMMDVVAGAIEIGVEELSVYAFSTENWRRSPAEISFLMGFSRELIRSNRDVLNSWNVCVNWVGRPQRLWSSVLKEIREARLLTAQNTGLRANVCINYGGRTEIVDATRRIAEEVASGKLRPADITESLIVDHLYVPDMKDVDLLIRTGGELRTSNFLMWQSAYAEFYFTDVMWPDFTREDFWRACEDYANRDRRFGGAVDKVGKRR</sequence>
<feature type="binding site" evidence="2">
    <location>
        <position position="51"/>
    </location>
    <ligand>
        <name>substrate</name>
    </ligand>
</feature>
<comment type="similarity">
    <text evidence="2">Belongs to the UPP synthase family.</text>
</comment>
<dbReference type="InterPro" id="IPR001441">
    <property type="entry name" value="UPP_synth-like"/>
</dbReference>
<dbReference type="GO" id="GO:0008834">
    <property type="term" value="F:ditrans,polycis-undecaprenyl-diphosphate synthase [(2E,6E)-farnesyl-diphosphate specific] activity"/>
    <property type="evidence" value="ECO:0007669"/>
    <property type="project" value="TreeGrafter"/>
</dbReference>
<dbReference type="PROSITE" id="PS01066">
    <property type="entry name" value="UPP_SYNTHASE"/>
    <property type="match status" value="1"/>
</dbReference>
<feature type="active site" description="Proton acceptor" evidence="2">
    <location>
        <position position="94"/>
    </location>
</feature>
<dbReference type="GO" id="GO:0000287">
    <property type="term" value="F:magnesium ion binding"/>
    <property type="evidence" value="ECO:0007669"/>
    <property type="project" value="UniProtKB-UniRule"/>
</dbReference>
<protein>
    <recommendedName>
        <fullName evidence="2">Isoprenyl transferase</fullName>
        <ecNumber evidence="2">2.5.1.-</ecNumber>
    </recommendedName>
</protein>
<proteinExistence type="inferred from homology"/>
<comment type="caution">
    <text evidence="4">The sequence shown here is derived from an EMBL/GenBank/DDBJ whole genome shotgun (WGS) entry which is preliminary data.</text>
</comment>